<dbReference type="AlphaFoldDB" id="A0A438G450"/>
<keyword evidence="6" id="KW-0251">Elongation factor</keyword>
<comment type="caution">
    <text evidence="6">The sequence shown here is derived from an EMBL/GenBank/DDBJ whole genome shotgun (WGS) entry which is preliminary data.</text>
</comment>
<dbReference type="GO" id="GO:0008270">
    <property type="term" value="F:zinc ion binding"/>
    <property type="evidence" value="ECO:0007669"/>
    <property type="project" value="InterPro"/>
</dbReference>
<dbReference type="Gene3D" id="3.30.40.210">
    <property type="match status" value="1"/>
</dbReference>
<dbReference type="EMBL" id="QGNW01000611">
    <property type="protein sequence ID" value="RVW66982.1"/>
    <property type="molecule type" value="Genomic_DNA"/>
</dbReference>
<proteinExistence type="inferred from homology"/>
<comment type="similarity">
    <text evidence="2">Belongs to the SPT4 family.</text>
</comment>
<dbReference type="CDD" id="cd07973">
    <property type="entry name" value="Spt4"/>
    <property type="match status" value="1"/>
</dbReference>
<dbReference type="SUPFAM" id="SSF63393">
    <property type="entry name" value="RNA polymerase subunits"/>
    <property type="match status" value="1"/>
</dbReference>
<accession>A0A438G450</accession>
<name>A0A438G450_VITVI</name>
<dbReference type="InterPro" id="IPR022800">
    <property type="entry name" value="Spt4/RpoE2_Znf"/>
</dbReference>
<comment type="subcellular location">
    <subcellularLocation>
        <location evidence="1">Nucleus</location>
    </subcellularLocation>
</comment>
<dbReference type="GO" id="GO:0140673">
    <property type="term" value="P:transcription elongation-coupled chromatin remodeling"/>
    <property type="evidence" value="ECO:0007669"/>
    <property type="project" value="InterPro"/>
</dbReference>
<keyword evidence="4" id="KW-0539">Nucleus</keyword>
<dbReference type="Pfam" id="PF06093">
    <property type="entry name" value="Spt4"/>
    <property type="match status" value="1"/>
</dbReference>
<evidence type="ECO:0000259" key="5">
    <source>
        <dbReference type="SMART" id="SM01389"/>
    </source>
</evidence>
<dbReference type="GO" id="GO:0006355">
    <property type="term" value="P:regulation of DNA-templated transcription"/>
    <property type="evidence" value="ECO:0007669"/>
    <property type="project" value="InterPro"/>
</dbReference>
<evidence type="ECO:0000313" key="6">
    <source>
        <dbReference type="EMBL" id="RVW66982.1"/>
    </source>
</evidence>
<dbReference type="SMART" id="SM01389">
    <property type="entry name" value="Spt4"/>
    <property type="match status" value="1"/>
</dbReference>
<dbReference type="InterPro" id="IPR038510">
    <property type="entry name" value="Spt4_sf"/>
</dbReference>
<dbReference type="PANTHER" id="PTHR12882">
    <property type="entry name" value="SUPPRESSOR OF TY 4"/>
    <property type="match status" value="1"/>
</dbReference>
<sequence>MGYTDVWEHFGGERHIVIDWSPIIEDLYSPELAPRLLGGVQRVAYRWRLLSSVPGTSVHEACQFPHLCLRDLEANGIPHHSIETKTVPEVTGRPASCVHFVQGVSKEKRQSFEIETELCGICALEGDYLVKEATHELMDDIDSVKEHDEFHYLNFSCSMPEMMKRYHERVVDYTTPNFNGIISMMDPSRSWVAREPRIRRFVPGCYTLAVAEALPEDLQNLCKASKATLEQAAGGETPLSSPERQATTAMPLRISRTPLQLGTIPSGNFHPHAHIPFITIAVQCMELGSIVTSMAAAATLKARALKEIWNVATSVTAEAAPDRKHKV</sequence>
<dbReference type="PANTHER" id="PTHR12882:SF1">
    <property type="entry name" value="TRANSCRIPTION ELONGATION FACTOR SPT4"/>
    <property type="match status" value="1"/>
</dbReference>
<evidence type="ECO:0000256" key="3">
    <source>
        <dbReference type="ARBA" id="ARBA00023163"/>
    </source>
</evidence>
<dbReference type="GO" id="GO:0003746">
    <property type="term" value="F:translation elongation factor activity"/>
    <property type="evidence" value="ECO:0007669"/>
    <property type="project" value="UniProtKB-KW"/>
</dbReference>
<evidence type="ECO:0000313" key="7">
    <source>
        <dbReference type="Proteomes" id="UP000288805"/>
    </source>
</evidence>
<gene>
    <name evidence="6" type="primary">VvCHDp001291</name>
    <name evidence="6" type="ORF">CK203_066078</name>
</gene>
<evidence type="ECO:0000256" key="1">
    <source>
        <dbReference type="ARBA" id="ARBA00004123"/>
    </source>
</evidence>
<dbReference type="InterPro" id="IPR009287">
    <property type="entry name" value="Spt4"/>
</dbReference>
<dbReference type="Proteomes" id="UP000288805">
    <property type="component" value="Unassembled WGS sequence"/>
</dbReference>
<evidence type="ECO:0000256" key="2">
    <source>
        <dbReference type="ARBA" id="ARBA00010464"/>
    </source>
</evidence>
<protein>
    <submittedName>
        <fullName evidence="6">Transcription elongation factor SPT4-like 1</fullName>
    </submittedName>
</protein>
<evidence type="ECO:0000256" key="4">
    <source>
        <dbReference type="ARBA" id="ARBA00023242"/>
    </source>
</evidence>
<reference evidence="6 7" key="1">
    <citation type="journal article" date="2018" name="PLoS Genet.">
        <title>Population sequencing reveals clonal diversity and ancestral inbreeding in the grapevine cultivar Chardonnay.</title>
        <authorList>
            <person name="Roach M.J."/>
            <person name="Johnson D.L."/>
            <person name="Bohlmann J."/>
            <person name="van Vuuren H.J."/>
            <person name="Jones S.J."/>
            <person name="Pretorius I.S."/>
            <person name="Schmidt S.A."/>
            <person name="Borneman A.R."/>
        </authorList>
    </citation>
    <scope>NUCLEOTIDE SEQUENCE [LARGE SCALE GENOMIC DNA]</scope>
    <source>
        <strain evidence="7">cv. Chardonnay</strain>
        <tissue evidence="6">Leaf</tissue>
    </source>
</reference>
<keyword evidence="3" id="KW-0804">Transcription</keyword>
<keyword evidence="6" id="KW-0648">Protein biosynthesis</keyword>
<dbReference type="InterPro" id="IPR029040">
    <property type="entry name" value="RPABC4/Spt4"/>
</dbReference>
<organism evidence="6 7">
    <name type="scientific">Vitis vinifera</name>
    <name type="common">Grape</name>
    <dbReference type="NCBI Taxonomy" id="29760"/>
    <lineage>
        <taxon>Eukaryota</taxon>
        <taxon>Viridiplantae</taxon>
        <taxon>Streptophyta</taxon>
        <taxon>Embryophyta</taxon>
        <taxon>Tracheophyta</taxon>
        <taxon>Spermatophyta</taxon>
        <taxon>Magnoliopsida</taxon>
        <taxon>eudicotyledons</taxon>
        <taxon>Gunneridae</taxon>
        <taxon>Pentapetalae</taxon>
        <taxon>rosids</taxon>
        <taxon>Vitales</taxon>
        <taxon>Vitaceae</taxon>
        <taxon>Viteae</taxon>
        <taxon>Vitis</taxon>
    </lineage>
</organism>
<dbReference type="GO" id="GO:0005634">
    <property type="term" value="C:nucleus"/>
    <property type="evidence" value="ECO:0007669"/>
    <property type="project" value="UniProtKB-SubCell"/>
</dbReference>
<feature type="domain" description="Spt4/RpoE2 zinc finger" evidence="5">
    <location>
        <begin position="143"/>
        <end position="211"/>
    </location>
</feature>